<dbReference type="InterPro" id="IPR036770">
    <property type="entry name" value="Ankyrin_rpt-contain_sf"/>
</dbReference>
<organism evidence="4">
    <name type="scientific">Aegilops tauschii</name>
    <name type="common">Tausch's goatgrass</name>
    <name type="synonym">Aegilops squarrosa</name>
    <dbReference type="NCBI Taxonomy" id="37682"/>
    <lineage>
        <taxon>Eukaryota</taxon>
        <taxon>Viridiplantae</taxon>
        <taxon>Streptophyta</taxon>
        <taxon>Embryophyta</taxon>
        <taxon>Tracheophyta</taxon>
        <taxon>Spermatophyta</taxon>
        <taxon>Magnoliopsida</taxon>
        <taxon>Liliopsida</taxon>
        <taxon>Poales</taxon>
        <taxon>Poaceae</taxon>
        <taxon>BOP clade</taxon>
        <taxon>Pooideae</taxon>
        <taxon>Triticodae</taxon>
        <taxon>Triticeae</taxon>
        <taxon>Triticinae</taxon>
        <taxon>Aegilops</taxon>
    </lineage>
</organism>
<comment type="similarity">
    <text evidence="1">Belongs to the ankyrin SOCS box (ASB) family.</text>
</comment>
<dbReference type="GO" id="GO:0045732">
    <property type="term" value="P:positive regulation of protein catabolic process"/>
    <property type="evidence" value="ECO:0007669"/>
    <property type="project" value="TreeGrafter"/>
</dbReference>
<evidence type="ECO:0000256" key="1">
    <source>
        <dbReference type="ARBA" id="ARBA00005949"/>
    </source>
</evidence>
<dbReference type="SUPFAM" id="SSF48403">
    <property type="entry name" value="Ankyrin repeat"/>
    <property type="match status" value="1"/>
</dbReference>
<dbReference type="ExpressionAtlas" id="M8BG08">
    <property type="expression patterns" value="baseline"/>
</dbReference>
<evidence type="ECO:0000256" key="3">
    <source>
        <dbReference type="ARBA" id="ARBA00023043"/>
    </source>
</evidence>
<protein>
    <submittedName>
        <fullName evidence="4">Uncharacterized protein</fullName>
    </submittedName>
</protein>
<sequence>MVGASSTALGKKKDMVIAYHGDDYDEGEEGATKDNMDPSRPCLVLKKMDLDKIHEWNRLRSAWLAKSKPNDIIIPDPTPKGKAPELNGMHANPNYINQYEYFPFHEAAERFSVGMVKLLFGHGASANVRTVGNKVIEGLLPLHVAVENACLHKYLEDNLSSSQDYEDYTYNLIHLLCLPEMPEEMATLKCTYLLVRIISRAGEVLDAYIQHHSEVSHVEVLEHVSSILKDFGFRPAGEGIDVRNLRPYDCKISDKQLNDKEATKAIAATAHGAEGKVAMKKIARGWDPEYTRRMFFPQWRSVLGARCLMRLYPSYAPAAEFDEALRTSRRRTQLPANSYQPRRQFCATAFRGNGSSCRNPNHNFLLERCRQPTSNHQSMRLFGTLLKLLRNA</sequence>
<dbReference type="EnsemblPlants" id="EMT20894">
    <property type="protein sequence ID" value="EMT20894"/>
    <property type="gene ID" value="F775_22175"/>
</dbReference>
<dbReference type="Gene3D" id="1.25.40.20">
    <property type="entry name" value="Ankyrin repeat-containing domain"/>
    <property type="match status" value="1"/>
</dbReference>
<reference evidence="4" key="1">
    <citation type="submission" date="2015-06" db="UniProtKB">
        <authorList>
            <consortium name="EnsemblPlants"/>
        </authorList>
    </citation>
    <scope>IDENTIFICATION</scope>
</reference>
<name>M8BG08_AEGTA</name>
<keyword evidence="3" id="KW-0040">ANK repeat</keyword>
<evidence type="ECO:0000256" key="2">
    <source>
        <dbReference type="ARBA" id="ARBA00022737"/>
    </source>
</evidence>
<dbReference type="PANTHER" id="PTHR24136">
    <property type="entry name" value="SOWAH (DROSOPHILA) HOMOLOG"/>
    <property type="match status" value="1"/>
</dbReference>
<accession>M8BG08</accession>
<dbReference type="InterPro" id="IPR051573">
    <property type="entry name" value="Ankyrin-SOCS_box_domain"/>
</dbReference>
<dbReference type="GO" id="GO:0016567">
    <property type="term" value="P:protein ubiquitination"/>
    <property type="evidence" value="ECO:0007669"/>
    <property type="project" value="TreeGrafter"/>
</dbReference>
<dbReference type="AlphaFoldDB" id="M8BG08"/>
<keyword evidence="2" id="KW-0677">Repeat</keyword>
<dbReference type="PANTHER" id="PTHR24136:SF37">
    <property type="entry name" value="OS01G0942900 PROTEIN"/>
    <property type="match status" value="1"/>
</dbReference>
<proteinExistence type="inferred from homology"/>
<evidence type="ECO:0000313" key="4">
    <source>
        <dbReference type="EnsemblPlants" id="EMT20894"/>
    </source>
</evidence>